<dbReference type="GO" id="GO:0045259">
    <property type="term" value="C:proton-transporting ATP synthase complex"/>
    <property type="evidence" value="ECO:0007669"/>
    <property type="project" value="UniProtKB-KW"/>
</dbReference>
<dbReference type="AlphaFoldDB" id="E1QY00"/>
<reference evidence="13 14" key="1">
    <citation type="journal article" date="2010" name="Stand. Genomic Sci.">
        <title>Complete genome sequence of Olsenella uli type strain (VPI D76D-27C).</title>
        <authorList>
            <person name="Goker M."/>
            <person name="Held B."/>
            <person name="Lucas S."/>
            <person name="Nolan M."/>
            <person name="Yasawong M."/>
            <person name="Glavina Del Rio T."/>
            <person name="Tice H."/>
            <person name="Cheng J.F."/>
            <person name="Bruce D."/>
            <person name="Detter J.C."/>
            <person name="Tapia R."/>
            <person name="Han C."/>
            <person name="Goodwin L."/>
            <person name="Pitluck S."/>
            <person name="Liolios K."/>
            <person name="Ivanova N."/>
            <person name="Mavromatis K."/>
            <person name="Mikhailova N."/>
            <person name="Pati A."/>
            <person name="Chen A."/>
            <person name="Palaniappan K."/>
            <person name="Land M."/>
            <person name="Hauser L."/>
            <person name="Chang Y.J."/>
            <person name="Jeffries C.D."/>
            <person name="Rohde M."/>
            <person name="Sikorski J."/>
            <person name="Pukall R."/>
            <person name="Woyke T."/>
            <person name="Bristow J."/>
            <person name="Eisen J.A."/>
            <person name="Markowitz V."/>
            <person name="Hugenholtz P."/>
            <person name="Kyrpides N.C."/>
            <person name="Klenk H.P."/>
            <person name="Lapidus A."/>
        </authorList>
    </citation>
    <scope>NUCLEOTIDE SEQUENCE [LARGE SCALE GENOMIC DNA]</scope>
    <source>
        <strain evidence="14">ATCC 49627 / DSM 7084 / CIP 109912 / JCM 12494 / NCIMB 702895 / VPI D76D-27C</strain>
    </source>
</reference>
<evidence type="ECO:0000256" key="4">
    <source>
        <dbReference type="ARBA" id="ARBA00022547"/>
    </source>
</evidence>
<dbReference type="InterPro" id="IPR000568">
    <property type="entry name" value="ATP_synth_F0_asu"/>
</dbReference>
<evidence type="ECO:0000256" key="2">
    <source>
        <dbReference type="ARBA" id="ARBA00006810"/>
    </source>
</evidence>
<keyword evidence="10 11" id="KW-0066">ATP synthesis</keyword>
<evidence type="ECO:0000256" key="5">
    <source>
        <dbReference type="ARBA" id="ARBA00022692"/>
    </source>
</evidence>
<dbReference type="GO" id="GO:0005886">
    <property type="term" value="C:plasma membrane"/>
    <property type="evidence" value="ECO:0007669"/>
    <property type="project" value="UniProtKB-SubCell"/>
</dbReference>
<evidence type="ECO:0000313" key="13">
    <source>
        <dbReference type="EMBL" id="ADK67264.1"/>
    </source>
</evidence>
<dbReference type="RefSeq" id="WP_013251016.1">
    <property type="nucleotide sequence ID" value="NC_014363.1"/>
</dbReference>
<dbReference type="GO" id="GO:0046933">
    <property type="term" value="F:proton-transporting ATP synthase activity, rotational mechanism"/>
    <property type="evidence" value="ECO:0007669"/>
    <property type="project" value="UniProtKB-UniRule"/>
</dbReference>
<feature type="transmembrane region" description="Helical" evidence="11">
    <location>
        <begin position="119"/>
        <end position="140"/>
    </location>
</feature>
<dbReference type="InterPro" id="IPR035908">
    <property type="entry name" value="F0_ATP_A_sf"/>
</dbReference>
<evidence type="ECO:0000256" key="12">
    <source>
        <dbReference type="RuleBase" id="RU000483"/>
    </source>
</evidence>
<protein>
    <recommendedName>
        <fullName evidence="11 12">ATP synthase subunit a</fullName>
    </recommendedName>
    <alternativeName>
        <fullName evidence="11">ATP synthase F0 sector subunit a</fullName>
    </alternativeName>
    <alternativeName>
        <fullName evidence="11">F-ATPase subunit 6</fullName>
    </alternativeName>
</protein>
<dbReference type="GeneID" id="78511608"/>
<dbReference type="PATRIC" id="fig|633147.7.peg.1627"/>
<dbReference type="SUPFAM" id="SSF81336">
    <property type="entry name" value="F1F0 ATP synthase subunit A"/>
    <property type="match status" value="1"/>
</dbReference>
<dbReference type="HOGENOM" id="CLU_041018_0_2_11"/>
<evidence type="ECO:0000256" key="8">
    <source>
        <dbReference type="ARBA" id="ARBA00023065"/>
    </source>
</evidence>
<evidence type="ECO:0000313" key="14">
    <source>
        <dbReference type="Proteomes" id="UP000000333"/>
    </source>
</evidence>
<evidence type="ECO:0000256" key="7">
    <source>
        <dbReference type="ARBA" id="ARBA00022989"/>
    </source>
</evidence>
<dbReference type="NCBIfam" id="TIGR01131">
    <property type="entry name" value="ATP_synt_6_or_A"/>
    <property type="match status" value="1"/>
</dbReference>
<feature type="transmembrane region" description="Helical" evidence="11">
    <location>
        <begin position="215"/>
        <end position="239"/>
    </location>
</feature>
<comment type="subcellular location">
    <subcellularLocation>
        <location evidence="11 12">Cell membrane</location>
        <topology evidence="11 12">Multi-pass membrane protein</topology>
    </subcellularLocation>
    <subcellularLocation>
        <location evidence="1">Membrane</location>
        <topology evidence="1">Multi-pass membrane protein</topology>
    </subcellularLocation>
</comment>
<dbReference type="OrthoDB" id="9809130at2"/>
<proteinExistence type="inferred from homology"/>
<keyword evidence="8 11" id="KW-0406">Ion transport</keyword>
<sequence length="265" mass="28993">MNPLDKLSGEMDELLEGFMSHAIVGDTTVGLTNYIFWMCVALALLLACVLMFKKRQARGLVPQGIFVNGMEYVVEFVRDDMCKSILGDTWKRHFPFLAAIFFFIVCNSIVGVIPGCHPGTGTIGVTAALAFCSFTYFIVVGCKRMGILGYIKSLAPKGVSFPMNVLVWAIELVSTFLRLITLAVRLFCNMFAGHVVMGTFAILASLFVEPLLQGFSAAALGQAGASVFWVVLLIIIYLVEILVGIIQAYVFTLLSAVYIQLVESE</sequence>
<dbReference type="STRING" id="633147.Olsu_0132"/>
<dbReference type="EMBL" id="CP002106">
    <property type="protein sequence ID" value="ADK67264.1"/>
    <property type="molecule type" value="Genomic_DNA"/>
</dbReference>
<dbReference type="CDD" id="cd00310">
    <property type="entry name" value="ATP-synt_Fo_a_6"/>
    <property type="match status" value="1"/>
</dbReference>
<evidence type="ECO:0000256" key="3">
    <source>
        <dbReference type="ARBA" id="ARBA00022448"/>
    </source>
</evidence>
<accession>E1QY00</accession>
<name>E1QY00_OLSUV</name>
<keyword evidence="6 11" id="KW-0375">Hydrogen ion transport</keyword>
<keyword evidence="7 11" id="KW-1133">Transmembrane helix</keyword>
<dbReference type="PANTHER" id="PTHR11410:SF0">
    <property type="entry name" value="ATP SYNTHASE SUBUNIT A"/>
    <property type="match status" value="1"/>
</dbReference>
<feature type="transmembrane region" description="Helical" evidence="11">
    <location>
        <begin position="34"/>
        <end position="52"/>
    </location>
</feature>
<dbReference type="PRINTS" id="PR00123">
    <property type="entry name" value="ATPASEA"/>
</dbReference>
<keyword evidence="11" id="KW-1003">Cell membrane</keyword>
<comment type="subunit">
    <text evidence="11">F-type ATPases have 2 components, CF(1) - the catalytic core - and CF(0) - the membrane proton channel. CF(1) has five subunits: alpha(3), beta(3), gamma(1), delta(1), epsilon(1). CF(0) has three main subunits: a(1), b(2) and c(9-12). The alpha and beta chains form an alternating ring which encloses part of the gamma chain. CF(1) is attached to CF(0) by a central stalk formed by the gamma and epsilon chains, while a peripheral stalk is formed by the delta and b chains.</text>
</comment>
<dbReference type="Pfam" id="PF00119">
    <property type="entry name" value="ATP-synt_A"/>
    <property type="match status" value="1"/>
</dbReference>
<dbReference type="KEGG" id="ols:Olsu_0132"/>
<keyword evidence="4 11" id="KW-0138">CF(0)</keyword>
<keyword evidence="5 11" id="KW-0812">Transmembrane</keyword>
<gene>
    <name evidence="11" type="primary">atpB</name>
    <name evidence="13" type="ordered locus">Olsu_0132</name>
</gene>
<keyword evidence="14" id="KW-1185">Reference proteome</keyword>
<evidence type="ECO:0000256" key="10">
    <source>
        <dbReference type="ARBA" id="ARBA00023310"/>
    </source>
</evidence>
<feature type="transmembrane region" description="Helical" evidence="11">
    <location>
        <begin position="190"/>
        <end position="208"/>
    </location>
</feature>
<dbReference type="HAMAP" id="MF_01393">
    <property type="entry name" value="ATP_synth_a_bact"/>
    <property type="match status" value="1"/>
</dbReference>
<evidence type="ECO:0000256" key="11">
    <source>
        <dbReference type="HAMAP-Rule" id="MF_01393"/>
    </source>
</evidence>
<evidence type="ECO:0000256" key="6">
    <source>
        <dbReference type="ARBA" id="ARBA00022781"/>
    </source>
</evidence>
<evidence type="ECO:0000256" key="1">
    <source>
        <dbReference type="ARBA" id="ARBA00004141"/>
    </source>
</evidence>
<dbReference type="eggNOG" id="COG0356">
    <property type="taxonomic scope" value="Bacteria"/>
</dbReference>
<feature type="transmembrane region" description="Helical" evidence="11">
    <location>
        <begin position="94"/>
        <end position="113"/>
    </location>
</feature>
<comment type="similarity">
    <text evidence="2 11 12">Belongs to the ATPase A chain family.</text>
</comment>
<dbReference type="Proteomes" id="UP000000333">
    <property type="component" value="Chromosome"/>
</dbReference>
<dbReference type="Gene3D" id="1.20.120.220">
    <property type="entry name" value="ATP synthase, F0 complex, subunit A"/>
    <property type="match status" value="1"/>
</dbReference>
<comment type="function">
    <text evidence="11 12">Key component of the proton channel; it plays a direct role in the translocation of protons across the membrane.</text>
</comment>
<keyword evidence="3 11" id="KW-0813">Transport</keyword>
<evidence type="ECO:0000256" key="9">
    <source>
        <dbReference type="ARBA" id="ARBA00023136"/>
    </source>
</evidence>
<dbReference type="PANTHER" id="PTHR11410">
    <property type="entry name" value="ATP SYNTHASE SUBUNIT A"/>
    <property type="match status" value="1"/>
</dbReference>
<organism evidence="13 14">
    <name type="scientific">Olsenella uli (strain ATCC 49627 / DSM 7084 / CCUG 31166 / CIP 109912 / JCM 12494 / LMG 11480 / NCIMB 702895 / VPI D76D-27C)</name>
    <name type="common">Lactobacillus uli</name>
    <dbReference type="NCBI Taxonomy" id="633147"/>
    <lineage>
        <taxon>Bacteria</taxon>
        <taxon>Bacillati</taxon>
        <taxon>Actinomycetota</taxon>
        <taxon>Coriobacteriia</taxon>
        <taxon>Coriobacteriales</taxon>
        <taxon>Atopobiaceae</taxon>
        <taxon>Olsenella</taxon>
    </lineage>
</organism>
<dbReference type="InterPro" id="IPR045083">
    <property type="entry name" value="ATP_synth_F0_asu_bact/mt"/>
</dbReference>
<keyword evidence="9 11" id="KW-0472">Membrane</keyword>